<keyword evidence="2" id="KW-1185">Reference proteome</keyword>
<dbReference type="Proteomes" id="UP001158049">
    <property type="component" value="Unassembled WGS sequence"/>
</dbReference>
<gene>
    <name evidence="1" type="ORF">SAMN06295970_11065</name>
</gene>
<name>A0ABY1QBM5_9BURK</name>
<sequence>MDRTSSSTQGVTPFSYETLPNEIHGLILNEIPDRNGPAGRPTLRSVSCVNQLLNRLARRFLLERYVSKAEKELTRLLQLKGWWRSEHGDRTPTTALLDAFGRTGKSMDGLTVQELETYVAQSEAPLSTHDNKAILVNEMIAAQMLMESDCNAISNLAAHYRQMPVSLEKPVPSE</sequence>
<reference evidence="1 2" key="1">
    <citation type="submission" date="2017-05" db="EMBL/GenBank/DDBJ databases">
        <authorList>
            <person name="Varghese N."/>
            <person name="Submissions S."/>
        </authorList>
    </citation>
    <scope>NUCLEOTIDE SEQUENCE [LARGE SCALE GENOMIC DNA]</scope>
    <source>
        <strain evidence="1 2">DSM 26001</strain>
    </source>
</reference>
<organism evidence="1 2">
    <name type="scientific">Noviherbaspirillum suwonense</name>
    <dbReference type="NCBI Taxonomy" id="1224511"/>
    <lineage>
        <taxon>Bacteria</taxon>
        <taxon>Pseudomonadati</taxon>
        <taxon>Pseudomonadota</taxon>
        <taxon>Betaproteobacteria</taxon>
        <taxon>Burkholderiales</taxon>
        <taxon>Oxalobacteraceae</taxon>
        <taxon>Noviherbaspirillum</taxon>
    </lineage>
</organism>
<accession>A0ABY1QBM5</accession>
<comment type="caution">
    <text evidence="1">The sequence shown here is derived from an EMBL/GenBank/DDBJ whole genome shotgun (WGS) entry which is preliminary data.</text>
</comment>
<proteinExistence type="predicted"/>
<dbReference type="RefSeq" id="WP_283442910.1">
    <property type="nucleotide sequence ID" value="NZ_FXUL01000010.1"/>
</dbReference>
<evidence type="ECO:0008006" key="3">
    <source>
        <dbReference type="Google" id="ProtNLM"/>
    </source>
</evidence>
<evidence type="ECO:0000313" key="1">
    <source>
        <dbReference type="EMBL" id="SMP64674.1"/>
    </source>
</evidence>
<dbReference type="EMBL" id="FXUL01000010">
    <property type="protein sequence ID" value="SMP64674.1"/>
    <property type="molecule type" value="Genomic_DNA"/>
</dbReference>
<protein>
    <recommendedName>
        <fullName evidence="3">F-box domain-containing protein</fullName>
    </recommendedName>
</protein>
<evidence type="ECO:0000313" key="2">
    <source>
        <dbReference type="Proteomes" id="UP001158049"/>
    </source>
</evidence>